<keyword evidence="2" id="KW-1185">Reference proteome</keyword>
<gene>
    <name evidence="1" type="ORF">SMTD_LOCUS362</name>
</gene>
<protein>
    <submittedName>
        <fullName evidence="1">Uncharacterized protein</fullName>
    </submittedName>
</protein>
<name>A0A183NE26_9TREM</name>
<proteinExistence type="predicted"/>
<sequence length="264" mass="29875">MRSTSRSRFDPHLLAERLEKSERLSVRDRIVSDKTTNQRLMQQCALNENKDLEIKTDPVVLAAGPTGTTDLSAPDSSDNVNDLIINAFIHASTLNYNAKVITREFNHPGMNWNTGSCQSCKDESSSTIDSSLVGIYISCADCLDIALNHKPYEQWNPGRTFRPVGDSSAGCTFNSELMFTLELEPSTIRFKDHRAIHLAIESSYHIKFFTICTKNIVASSGIQRVSSYLRLFSWMYLHFRVDVHSATRTQYHSLQTPSHYPLSY</sequence>
<dbReference type="STRING" id="31246.A0A183NE26"/>
<evidence type="ECO:0000313" key="1">
    <source>
        <dbReference type="EMBL" id="VDO69754.1"/>
    </source>
</evidence>
<organism evidence="1 2">
    <name type="scientific">Schistosoma mattheei</name>
    <dbReference type="NCBI Taxonomy" id="31246"/>
    <lineage>
        <taxon>Eukaryota</taxon>
        <taxon>Metazoa</taxon>
        <taxon>Spiralia</taxon>
        <taxon>Lophotrochozoa</taxon>
        <taxon>Platyhelminthes</taxon>
        <taxon>Trematoda</taxon>
        <taxon>Digenea</taxon>
        <taxon>Strigeidida</taxon>
        <taxon>Schistosomatoidea</taxon>
        <taxon>Schistosomatidae</taxon>
        <taxon>Schistosoma</taxon>
    </lineage>
</organism>
<dbReference type="AlphaFoldDB" id="A0A183NE26"/>
<evidence type="ECO:0000313" key="2">
    <source>
        <dbReference type="Proteomes" id="UP000269396"/>
    </source>
</evidence>
<dbReference type="Proteomes" id="UP000269396">
    <property type="component" value="Unassembled WGS sequence"/>
</dbReference>
<reference evidence="1 2" key="1">
    <citation type="submission" date="2018-11" db="EMBL/GenBank/DDBJ databases">
        <authorList>
            <consortium name="Pathogen Informatics"/>
        </authorList>
    </citation>
    <scope>NUCLEOTIDE SEQUENCE [LARGE SCALE GENOMIC DNA]</scope>
    <source>
        <strain>Denwood</strain>
        <strain evidence="2">Zambia</strain>
    </source>
</reference>
<dbReference type="EMBL" id="UZAL01000303">
    <property type="protein sequence ID" value="VDO69754.1"/>
    <property type="molecule type" value="Genomic_DNA"/>
</dbReference>
<accession>A0A183NE26</accession>